<dbReference type="PIRSF" id="PIRSF017082">
    <property type="entry name" value="YflP"/>
    <property type="match status" value="1"/>
</dbReference>
<dbReference type="Gene3D" id="3.40.190.150">
    <property type="entry name" value="Bordetella uptake gene, domain 1"/>
    <property type="match status" value="1"/>
</dbReference>
<sequence length="327" mass="34614">MNNHVFLSVCRILCISACVGVQANVAAAPSGFPEKPIRIIVPTNAGGSIDTIARILSAELSNQLKQPVIVENRTGASGMIAASTVAQAPADGYTLLMTHTGVLQADLLHKNASYRLSDLAPVAEVANTPVAFGVGIQVPVTDLQSFVALAKKEPEQLSYGSYGKGSSAHIWAAQFSQHAGIQLIHVPYGGEIPALQDMLAGRTTSAWGAVGTYKQYADAHKIRILAVANPVRAILLPDVPTFIEAGYPEMNASGWCGIFAPAATPKAVIDTISKAVLTAVHRKDVADRMIVTGQEPTGTDQETFGKRVARDRETWAKAISDLHITLD</sequence>
<keyword evidence="4" id="KW-1185">Reference proteome</keyword>
<comment type="similarity">
    <text evidence="1">Belongs to the UPF0065 (bug) family.</text>
</comment>
<dbReference type="Gene3D" id="3.40.190.10">
    <property type="entry name" value="Periplasmic binding protein-like II"/>
    <property type="match status" value="1"/>
</dbReference>
<evidence type="ECO:0000256" key="2">
    <source>
        <dbReference type="SAM" id="SignalP"/>
    </source>
</evidence>
<gene>
    <name evidence="3" type="ORF">CAL28_08565</name>
</gene>
<dbReference type="InterPro" id="IPR042100">
    <property type="entry name" value="Bug_dom1"/>
</dbReference>
<feature type="signal peptide" evidence="2">
    <location>
        <begin position="1"/>
        <end position="23"/>
    </location>
</feature>
<comment type="caution">
    <text evidence="3">The sequence shown here is derived from an EMBL/GenBank/DDBJ whole genome shotgun (WGS) entry which is preliminary data.</text>
</comment>
<feature type="chain" id="PRO_5012288977" description="ABC transporter substrate-binding protein" evidence="2">
    <location>
        <begin position="24"/>
        <end position="327"/>
    </location>
</feature>
<dbReference type="Proteomes" id="UP000215767">
    <property type="component" value="Unassembled WGS sequence"/>
</dbReference>
<dbReference type="PANTHER" id="PTHR42928">
    <property type="entry name" value="TRICARBOXYLATE-BINDING PROTEIN"/>
    <property type="match status" value="1"/>
</dbReference>
<evidence type="ECO:0000256" key="1">
    <source>
        <dbReference type="ARBA" id="ARBA00006987"/>
    </source>
</evidence>
<dbReference type="AlphaFoldDB" id="A0A261UC99"/>
<dbReference type="CDD" id="cd07012">
    <property type="entry name" value="PBP2_Bug_TTT"/>
    <property type="match status" value="1"/>
</dbReference>
<dbReference type="PANTHER" id="PTHR42928:SF5">
    <property type="entry name" value="BLR1237 PROTEIN"/>
    <property type="match status" value="1"/>
</dbReference>
<name>A0A261UC99_9BORD</name>
<dbReference type="InterPro" id="IPR005064">
    <property type="entry name" value="BUG"/>
</dbReference>
<organism evidence="3 4">
    <name type="scientific">Bordetella genomosp. 11</name>
    <dbReference type="NCBI Taxonomy" id="1416808"/>
    <lineage>
        <taxon>Bacteria</taxon>
        <taxon>Pseudomonadati</taxon>
        <taxon>Pseudomonadota</taxon>
        <taxon>Betaproteobacteria</taxon>
        <taxon>Burkholderiales</taxon>
        <taxon>Alcaligenaceae</taxon>
        <taxon>Bordetella</taxon>
    </lineage>
</organism>
<dbReference type="EMBL" id="NEVS01000004">
    <property type="protein sequence ID" value="OZI59568.1"/>
    <property type="molecule type" value="Genomic_DNA"/>
</dbReference>
<keyword evidence="2" id="KW-0732">Signal</keyword>
<evidence type="ECO:0008006" key="5">
    <source>
        <dbReference type="Google" id="ProtNLM"/>
    </source>
</evidence>
<reference evidence="4" key="1">
    <citation type="submission" date="2017-05" db="EMBL/GenBank/DDBJ databases">
        <title>Complete and WGS of Bordetella genogroups.</title>
        <authorList>
            <person name="Spilker T."/>
            <person name="Lipuma J."/>
        </authorList>
    </citation>
    <scope>NUCLEOTIDE SEQUENCE [LARGE SCALE GENOMIC DNA]</scope>
    <source>
        <strain evidence="4">AU8856</strain>
    </source>
</reference>
<dbReference type="Pfam" id="PF03401">
    <property type="entry name" value="TctC"/>
    <property type="match status" value="1"/>
</dbReference>
<protein>
    <recommendedName>
        <fullName evidence="5">ABC transporter substrate-binding protein</fullName>
    </recommendedName>
</protein>
<dbReference type="OrthoDB" id="8627779at2"/>
<accession>A0A261UC99</accession>
<proteinExistence type="inferred from homology"/>
<evidence type="ECO:0000313" key="3">
    <source>
        <dbReference type="EMBL" id="OZI59568.1"/>
    </source>
</evidence>
<dbReference type="RefSeq" id="WP_094841001.1">
    <property type="nucleotide sequence ID" value="NZ_NEVS01000004.1"/>
</dbReference>
<dbReference type="SUPFAM" id="SSF53850">
    <property type="entry name" value="Periplasmic binding protein-like II"/>
    <property type="match status" value="1"/>
</dbReference>
<evidence type="ECO:0000313" key="4">
    <source>
        <dbReference type="Proteomes" id="UP000215767"/>
    </source>
</evidence>